<reference evidence="1 2" key="1">
    <citation type="journal article" date="2018" name="ISME J.">
        <title>Endosymbiont genomes yield clues of tubeworm success.</title>
        <authorList>
            <person name="Li Y."/>
            <person name="Liles M.R."/>
            <person name="Halanych K.M."/>
        </authorList>
    </citation>
    <scope>NUCLEOTIDE SEQUENCE [LARGE SCALE GENOMIC DNA]</scope>
    <source>
        <strain evidence="1">A1462</strain>
    </source>
</reference>
<keyword evidence="2" id="KW-1185">Reference proteome</keyword>
<dbReference type="EMBL" id="QFXE01000001">
    <property type="protein sequence ID" value="RDH88640.1"/>
    <property type="molecule type" value="Genomic_DNA"/>
</dbReference>
<dbReference type="AlphaFoldDB" id="A0A370DVG5"/>
<gene>
    <name evidence="1" type="ORF">DIZ78_01555</name>
</gene>
<evidence type="ECO:0000313" key="1">
    <source>
        <dbReference type="EMBL" id="RDH88640.1"/>
    </source>
</evidence>
<accession>A0A370DVG5</accession>
<dbReference type="Proteomes" id="UP000254771">
    <property type="component" value="Unassembled WGS sequence"/>
</dbReference>
<evidence type="ECO:0000313" key="2">
    <source>
        <dbReference type="Proteomes" id="UP000254771"/>
    </source>
</evidence>
<dbReference type="Gene3D" id="1.25.40.10">
    <property type="entry name" value="Tetratricopeptide repeat domain"/>
    <property type="match status" value="1"/>
</dbReference>
<evidence type="ECO:0008006" key="3">
    <source>
        <dbReference type="Google" id="ProtNLM"/>
    </source>
</evidence>
<comment type="caution">
    <text evidence="1">The sequence shown here is derived from an EMBL/GenBank/DDBJ whole genome shotgun (WGS) entry which is preliminary data.</text>
</comment>
<protein>
    <recommendedName>
        <fullName evidence="3">Tetratricopeptide repeat protein</fullName>
    </recommendedName>
</protein>
<name>A0A370DVG5_9GAMM</name>
<dbReference type="SUPFAM" id="SSF48452">
    <property type="entry name" value="TPR-like"/>
    <property type="match status" value="1"/>
</dbReference>
<sequence>MMADLFPTDPKRIRERIRRYERALRKELDEGNGGDGHGKRYLLGPLYMLMGDVDGALVSFDWYEDAYPDDGGEPYQYLTWALALFRGGRRQEAFNRLYQAMLENLYLVPFLLGRNPQPLDIWHGSNLAWIEYAVELPQELLNLWEDVALQWAREVLEHPTVVKKIARYVAIHRELKSEPLGPRRSALVHEFFALKKDAIPLH</sequence>
<organism evidence="1 2">
    <name type="scientific">endosymbiont of Escarpia spicata</name>
    <dbReference type="NCBI Taxonomy" id="2200908"/>
    <lineage>
        <taxon>Bacteria</taxon>
        <taxon>Pseudomonadati</taxon>
        <taxon>Pseudomonadota</taxon>
        <taxon>Gammaproteobacteria</taxon>
        <taxon>sulfur-oxidizing symbionts</taxon>
    </lineage>
</organism>
<proteinExistence type="predicted"/>
<dbReference type="InterPro" id="IPR011990">
    <property type="entry name" value="TPR-like_helical_dom_sf"/>
</dbReference>